<evidence type="ECO:0000256" key="2">
    <source>
        <dbReference type="ARBA" id="ARBA00022448"/>
    </source>
</evidence>
<reference evidence="6 7" key="1">
    <citation type="submission" date="2015-09" db="EMBL/GenBank/DDBJ databases">
        <title>Genome sequence of Oxobacter pfennigii DSM 3222.</title>
        <authorList>
            <person name="Poehlein A."/>
            <person name="Bengelsdorf F.R."/>
            <person name="Schiel-Bengelsdorf B."/>
            <person name="Duerre P."/>
            <person name="Daniel R."/>
        </authorList>
    </citation>
    <scope>NUCLEOTIDE SEQUENCE [LARGE SCALE GENOMIC DNA]</scope>
    <source>
        <strain evidence="6 7">DSM 3222</strain>
    </source>
</reference>
<sequence length="245" mass="27109">MIIEIKSINKTFSDNRPILHNINYCDDLDTLAIIGPSGGGKSTLLRILGGLISPTSGELKVDGQNIEFSENKLILYRRSIGFVFQSKGLFSHLSALENIAMPLINVHGYSKNEAYETTNSLLDRFGLRKDGSKKPNELSGGQQQRIAIARAIAVKPKLLLLDEPTSALDPELTNEVLDMVNELRNDKMSIILITHEMGFAKNACSKVMFLSDGRIIEHDSSANMFSSPKSSELKGFLSKVLEWKI</sequence>
<dbReference type="GO" id="GO:0005524">
    <property type="term" value="F:ATP binding"/>
    <property type="evidence" value="ECO:0007669"/>
    <property type="project" value="UniProtKB-KW"/>
</dbReference>
<dbReference type="SUPFAM" id="SSF52540">
    <property type="entry name" value="P-loop containing nucleoside triphosphate hydrolases"/>
    <property type="match status" value="1"/>
</dbReference>
<keyword evidence="2" id="KW-0813">Transport</keyword>
<dbReference type="Gene3D" id="3.40.50.300">
    <property type="entry name" value="P-loop containing nucleotide triphosphate hydrolases"/>
    <property type="match status" value="1"/>
</dbReference>
<dbReference type="PROSITE" id="PS50893">
    <property type="entry name" value="ABC_TRANSPORTER_2"/>
    <property type="match status" value="1"/>
</dbReference>
<dbReference type="Pfam" id="PF00005">
    <property type="entry name" value="ABC_tran"/>
    <property type="match status" value="1"/>
</dbReference>
<dbReference type="PROSITE" id="PS00211">
    <property type="entry name" value="ABC_TRANSPORTER_1"/>
    <property type="match status" value="1"/>
</dbReference>
<dbReference type="InterPro" id="IPR050086">
    <property type="entry name" value="MetN_ABC_transporter-like"/>
</dbReference>
<dbReference type="RefSeq" id="WP_054877079.1">
    <property type="nucleotide sequence ID" value="NZ_LKET01000068.1"/>
</dbReference>
<dbReference type="EMBL" id="LKET01000068">
    <property type="protein sequence ID" value="KPU42361.1"/>
    <property type="molecule type" value="Genomic_DNA"/>
</dbReference>
<dbReference type="Proteomes" id="UP000050326">
    <property type="component" value="Unassembled WGS sequence"/>
</dbReference>
<evidence type="ECO:0000313" key="7">
    <source>
        <dbReference type="Proteomes" id="UP000050326"/>
    </source>
</evidence>
<dbReference type="STRING" id="36849.OXPF_41460"/>
<dbReference type="AlphaFoldDB" id="A0A0P8W1N6"/>
<dbReference type="PANTHER" id="PTHR43166">
    <property type="entry name" value="AMINO ACID IMPORT ATP-BINDING PROTEIN"/>
    <property type="match status" value="1"/>
</dbReference>
<protein>
    <submittedName>
        <fullName evidence="6">Glutamine transport ATP-binding protein GlnQ</fullName>
    </submittedName>
</protein>
<organism evidence="6 7">
    <name type="scientific">Oxobacter pfennigii</name>
    <dbReference type="NCBI Taxonomy" id="36849"/>
    <lineage>
        <taxon>Bacteria</taxon>
        <taxon>Bacillati</taxon>
        <taxon>Bacillota</taxon>
        <taxon>Clostridia</taxon>
        <taxon>Eubacteriales</taxon>
        <taxon>Clostridiaceae</taxon>
        <taxon>Oxobacter</taxon>
    </lineage>
</organism>
<feature type="domain" description="ABC transporter" evidence="5">
    <location>
        <begin position="3"/>
        <end position="237"/>
    </location>
</feature>
<gene>
    <name evidence="6" type="primary">glnQ_5</name>
    <name evidence="6" type="ORF">OXPF_41460</name>
</gene>
<evidence type="ECO:0000259" key="5">
    <source>
        <dbReference type="PROSITE" id="PS50893"/>
    </source>
</evidence>
<dbReference type="InterPro" id="IPR017871">
    <property type="entry name" value="ABC_transporter-like_CS"/>
</dbReference>
<keyword evidence="3" id="KW-0547">Nucleotide-binding</keyword>
<dbReference type="OrthoDB" id="9802264at2"/>
<evidence type="ECO:0000256" key="4">
    <source>
        <dbReference type="ARBA" id="ARBA00022840"/>
    </source>
</evidence>
<accession>A0A0P8W1N6</accession>
<dbReference type="InterPro" id="IPR003439">
    <property type="entry name" value="ABC_transporter-like_ATP-bd"/>
</dbReference>
<evidence type="ECO:0000256" key="3">
    <source>
        <dbReference type="ARBA" id="ARBA00022741"/>
    </source>
</evidence>
<dbReference type="GO" id="GO:0016887">
    <property type="term" value="F:ATP hydrolysis activity"/>
    <property type="evidence" value="ECO:0007669"/>
    <property type="project" value="InterPro"/>
</dbReference>
<evidence type="ECO:0000313" key="6">
    <source>
        <dbReference type="EMBL" id="KPU42361.1"/>
    </source>
</evidence>
<keyword evidence="4 6" id="KW-0067">ATP-binding</keyword>
<dbReference type="InterPro" id="IPR027417">
    <property type="entry name" value="P-loop_NTPase"/>
</dbReference>
<evidence type="ECO:0000256" key="1">
    <source>
        <dbReference type="ARBA" id="ARBA00005417"/>
    </source>
</evidence>
<dbReference type="InterPro" id="IPR003593">
    <property type="entry name" value="AAA+_ATPase"/>
</dbReference>
<keyword evidence="7" id="KW-1185">Reference proteome</keyword>
<comment type="similarity">
    <text evidence="1">Belongs to the ABC transporter superfamily.</text>
</comment>
<proteinExistence type="inferred from homology"/>
<comment type="caution">
    <text evidence="6">The sequence shown here is derived from an EMBL/GenBank/DDBJ whole genome shotgun (WGS) entry which is preliminary data.</text>
</comment>
<name>A0A0P8W1N6_9CLOT</name>
<dbReference type="SMART" id="SM00382">
    <property type="entry name" value="AAA"/>
    <property type="match status" value="1"/>
</dbReference>
<dbReference type="PANTHER" id="PTHR43166:SF4">
    <property type="entry name" value="PHOSPHONATES IMPORT ATP-BINDING PROTEIN PHNC"/>
    <property type="match status" value="1"/>
</dbReference>